<proteinExistence type="predicted"/>
<feature type="transmembrane region" description="Helical" evidence="7">
    <location>
        <begin position="42"/>
        <end position="62"/>
    </location>
</feature>
<organism evidence="9 10">
    <name type="scientific">Thioflexithrix psekupsensis</name>
    <dbReference type="NCBI Taxonomy" id="1570016"/>
    <lineage>
        <taxon>Bacteria</taxon>
        <taxon>Pseudomonadati</taxon>
        <taxon>Pseudomonadota</taxon>
        <taxon>Gammaproteobacteria</taxon>
        <taxon>Thiotrichales</taxon>
        <taxon>Thioflexithrix</taxon>
    </lineage>
</organism>
<dbReference type="PANTHER" id="PTHR33885:SF3">
    <property type="entry name" value="PHAGE SHOCK PROTEIN C"/>
    <property type="match status" value="1"/>
</dbReference>
<dbReference type="Proteomes" id="UP000194798">
    <property type="component" value="Unassembled WGS sequence"/>
</dbReference>
<evidence type="ECO:0000256" key="1">
    <source>
        <dbReference type="ARBA" id="ARBA00004162"/>
    </source>
</evidence>
<evidence type="ECO:0000256" key="7">
    <source>
        <dbReference type="SAM" id="Phobius"/>
    </source>
</evidence>
<dbReference type="EMBL" id="MSLT01000024">
    <property type="protein sequence ID" value="OUD11746.1"/>
    <property type="molecule type" value="Genomic_DNA"/>
</dbReference>
<keyword evidence="2" id="KW-1003">Cell membrane</keyword>
<feature type="coiled-coil region" evidence="6">
    <location>
        <begin position="70"/>
        <end position="97"/>
    </location>
</feature>
<comment type="caution">
    <text evidence="9">The sequence shown here is derived from an EMBL/GenBank/DDBJ whole genome shotgun (WGS) entry which is preliminary data.</text>
</comment>
<name>A0A251X397_9GAMM</name>
<evidence type="ECO:0000256" key="3">
    <source>
        <dbReference type="ARBA" id="ARBA00022692"/>
    </source>
</evidence>
<dbReference type="InterPro" id="IPR052027">
    <property type="entry name" value="PspC"/>
</dbReference>
<sequence length="119" mass="13630">MNAPQSRKWEKDPDNGWIFGVCAGTANYFGISVGAVRLLTLFLFFTLMPLTSFMYISAVILLPRKEDVSFSNNEQSVESLQETLEEMEADFNQIAQRVAIVENYVTSDEFELKRRMGQF</sequence>
<dbReference type="Pfam" id="PF04024">
    <property type="entry name" value="PspC"/>
    <property type="match status" value="1"/>
</dbReference>
<keyword evidence="10" id="KW-1185">Reference proteome</keyword>
<protein>
    <recommendedName>
        <fullName evidence="8">Phage shock protein PspC N-terminal domain-containing protein</fullName>
    </recommendedName>
</protein>
<gene>
    <name evidence="9" type="ORF">TPSD3_17000</name>
</gene>
<evidence type="ECO:0000256" key="2">
    <source>
        <dbReference type="ARBA" id="ARBA00022475"/>
    </source>
</evidence>
<keyword evidence="3 7" id="KW-0812">Transmembrane</keyword>
<dbReference type="InterPro" id="IPR007168">
    <property type="entry name" value="Phageshock_PspC_N"/>
</dbReference>
<feature type="domain" description="Phage shock protein PspC N-terminal" evidence="8">
    <location>
        <begin position="8"/>
        <end position="64"/>
    </location>
</feature>
<comment type="subcellular location">
    <subcellularLocation>
        <location evidence="1">Cell membrane</location>
        <topology evidence="1">Single-pass membrane protein</topology>
    </subcellularLocation>
</comment>
<keyword evidence="4 7" id="KW-1133">Transmembrane helix</keyword>
<evidence type="ECO:0000256" key="5">
    <source>
        <dbReference type="ARBA" id="ARBA00023136"/>
    </source>
</evidence>
<dbReference type="GO" id="GO:0005886">
    <property type="term" value="C:plasma membrane"/>
    <property type="evidence" value="ECO:0007669"/>
    <property type="project" value="UniProtKB-SubCell"/>
</dbReference>
<evidence type="ECO:0000256" key="6">
    <source>
        <dbReference type="SAM" id="Coils"/>
    </source>
</evidence>
<evidence type="ECO:0000256" key="4">
    <source>
        <dbReference type="ARBA" id="ARBA00022989"/>
    </source>
</evidence>
<reference evidence="9 10" key="1">
    <citation type="submission" date="2016-12" db="EMBL/GenBank/DDBJ databases">
        <title>Thioflexothrix psekupsii D3 genome sequencing and assembly.</title>
        <authorList>
            <person name="Fomenkov A."/>
            <person name="Vincze T."/>
            <person name="Grabovich M."/>
            <person name="Anton B.P."/>
            <person name="Dubinina G."/>
            <person name="Orlova M."/>
            <person name="Belousova E."/>
            <person name="Roberts R.J."/>
        </authorList>
    </citation>
    <scope>NUCLEOTIDE SEQUENCE [LARGE SCALE GENOMIC DNA]</scope>
    <source>
        <strain evidence="9">D3</strain>
    </source>
</reference>
<feature type="transmembrane region" description="Helical" evidence="7">
    <location>
        <begin position="16"/>
        <end position="36"/>
    </location>
</feature>
<dbReference type="PANTHER" id="PTHR33885">
    <property type="entry name" value="PHAGE SHOCK PROTEIN C"/>
    <property type="match status" value="1"/>
</dbReference>
<dbReference type="AlphaFoldDB" id="A0A251X397"/>
<keyword evidence="5 7" id="KW-0472">Membrane</keyword>
<keyword evidence="6" id="KW-0175">Coiled coil</keyword>
<evidence type="ECO:0000313" key="10">
    <source>
        <dbReference type="Proteomes" id="UP000194798"/>
    </source>
</evidence>
<evidence type="ECO:0000259" key="8">
    <source>
        <dbReference type="Pfam" id="PF04024"/>
    </source>
</evidence>
<accession>A0A251X397</accession>
<dbReference type="OrthoDB" id="7359894at2"/>
<evidence type="ECO:0000313" key="9">
    <source>
        <dbReference type="EMBL" id="OUD11746.1"/>
    </source>
</evidence>
<dbReference type="RefSeq" id="WP_086489763.1">
    <property type="nucleotide sequence ID" value="NZ_MSLT01000024.1"/>
</dbReference>